<dbReference type="EMBL" id="KZ819755">
    <property type="protein sequence ID" value="PWN52852.1"/>
    <property type="molecule type" value="Genomic_DNA"/>
</dbReference>
<name>A0ACD0P4C1_9BASI</name>
<evidence type="ECO:0000313" key="1">
    <source>
        <dbReference type="EMBL" id="PWN52852.1"/>
    </source>
</evidence>
<dbReference type="Proteomes" id="UP000245626">
    <property type="component" value="Unassembled WGS sequence"/>
</dbReference>
<evidence type="ECO:0000313" key="2">
    <source>
        <dbReference type="Proteomes" id="UP000245626"/>
    </source>
</evidence>
<reference evidence="1 2" key="1">
    <citation type="journal article" date="2018" name="Mol. Biol. Evol.">
        <title>Broad Genomic Sampling Reveals a Smut Pathogenic Ancestry of the Fungal Clade Ustilaginomycotina.</title>
        <authorList>
            <person name="Kijpornyongpan T."/>
            <person name="Mondo S.J."/>
            <person name="Barry K."/>
            <person name="Sandor L."/>
            <person name="Lee J."/>
            <person name="Lipzen A."/>
            <person name="Pangilinan J."/>
            <person name="LaButti K."/>
            <person name="Hainaut M."/>
            <person name="Henrissat B."/>
            <person name="Grigoriev I.V."/>
            <person name="Spatafora J.W."/>
            <person name="Aime M.C."/>
        </authorList>
    </citation>
    <scope>NUCLEOTIDE SEQUENCE [LARGE SCALE GENOMIC DNA]</scope>
    <source>
        <strain evidence="1 2">SA 807</strain>
    </source>
</reference>
<accession>A0ACD0P4C1</accession>
<keyword evidence="2" id="KW-1185">Reference proteome</keyword>
<proteinExistence type="predicted"/>
<organism evidence="1 2">
    <name type="scientific">Violaceomyces palustris</name>
    <dbReference type="NCBI Taxonomy" id="1673888"/>
    <lineage>
        <taxon>Eukaryota</taxon>
        <taxon>Fungi</taxon>
        <taxon>Dikarya</taxon>
        <taxon>Basidiomycota</taxon>
        <taxon>Ustilaginomycotina</taxon>
        <taxon>Ustilaginomycetes</taxon>
        <taxon>Violaceomycetales</taxon>
        <taxon>Violaceomycetaceae</taxon>
        <taxon>Violaceomyces</taxon>
    </lineage>
</organism>
<gene>
    <name evidence="1" type="ORF">IE53DRAFT_246843</name>
</gene>
<sequence>MSQGAQAPATVHEKDQDELVQTHPSGQKDSSLKVEEQRSTVGSSPALTSAAESPPPYQESGSANSKTAPSEKDLLDEHSRRKREREGSLEPSLSRPDTVPGNIETLPTKKNRLQIPEGQPINEDAASASPELESVNPDDHSDSGNKPSEGEKVGHIRKRVEDLTWKEAQKLDESEQNDDSLHPDQDLPKEAKETKDASRKETPDKGPPQATEVGCVKPPAVRTQPTFSSFSSRSSPFSSVPTSSGSRSSSVFSKTALAEGSKSTLDQSPGPAKPSWLVSVGTNLAAPGGGIKPSPLGTTNVSDATEASGSPGESSSSTPVTHSASAFSAKAKPALGFGAFAGASPLSKGSSSPKPVISSSSESQGGDNDEKPAFLDVLAAKSEELAEEVPKKFLESKEGDLTTGEENERTVHSSRAKLYTMAEDQSWKERGTGTIRCNVPKSLISEKKSARLVMRADGVLRVILNVPLFAGMKCELAQDRFVRIVTLEEGKLVHFAIKLGNPGAAAAFYQALQDTIPSAESTK</sequence>
<protein>
    <submittedName>
        <fullName evidence="1">Uncharacterized protein</fullName>
    </submittedName>
</protein>